<gene>
    <name evidence="3" type="ORF">San01_69910</name>
</gene>
<name>A0A5J4LK84_9ACTN</name>
<dbReference type="InterPro" id="IPR049575">
    <property type="entry name" value="RsiG-like"/>
</dbReference>
<feature type="compositionally biased region" description="Low complexity" evidence="1">
    <location>
        <begin position="14"/>
        <end position="38"/>
    </location>
</feature>
<evidence type="ECO:0000313" key="3">
    <source>
        <dbReference type="EMBL" id="GES34503.1"/>
    </source>
</evidence>
<accession>A0A5J4LK84</accession>
<feature type="domain" description="RsiG-like" evidence="2">
    <location>
        <begin position="85"/>
        <end position="148"/>
    </location>
</feature>
<feature type="compositionally biased region" description="Low complexity" evidence="1">
    <location>
        <begin position="45"/>
        <end position="54"/>
    </location>
</feature>
<organism evidence="3 4">
    <name type="scientific">Streptomyces angustmyceticus</name>
    <dbReference type="NCBI Taxonomy" id="285578"/>
    <lineage>
        <taxon>Bacteria</taxon>
        <taxon>Bacillati</taxon>
        <taxon>Actinomycetota</taxon>
        <taxon>Actinomycetes</taxon>
        <taxon>Kitasatosporales</taxon>
        <taxon>Streptomycetaceae</taxon>
        <taxon>Streptomyces</taxon>
    </lineage>
</organism>
<proteinExistence type="predicted"/>
<reference evidence="3 4" key="1">
    <citation type="submission" date="2019-10" db="EMBL/GenBank/DDBJ databases">
        <title>Whole genome shotgun sequence of Streptomyces angustmyceticus NBRC 3934.</title>
        <authorList>
            <person name="Hosoyama A."/>
            <person name="Ichikawa N."/>
            <person name="Kimura A."/>
            <person name="Kitahashi Y."/>
            <person name="Komaki H."/>
            <person name="Uohara A."/>
        </authorList>
    </citation>
    <scope>NUCLEOTIDE SEQUENCE [LARGE SCALE GENOMIC DNA]</scope>
    <source>
        <strain evidence="3 4">NBRC 3934</strain>
    </source>
</reference>
<evidence type="ECO:0000256" key="1">
    <source>
        <dbReference type="SAM" id="MobiDB-lite"/>
    </source>
</evidence>
<sequence>MSTPGAGQTPGPVPTARTTPTGRTTSTAPTTDPARAATAPPPPTALTTTTAAARVEPPGTEDGPMPQADQAQRPRPPQQRECPPDTAPDLSGLGLPELRVVRRDSQQEEADLSYLRRLLQGRIDILRAEIARRSAQHTPLIDRLPEILTDLPSRQRSSARHVTVGTPHGAEYRRLAEDMLGEVELSDLTARTDEELQDAMSRLIRHEQQVSRRRQALQRTADECSAEIARRYREGEAQVDDLLS</sequence>
<dbReference type="CDD" id="cd21107">
    <property type="entry name" value="RsiG"/>
    <property type="match status" value="1"/>
</dbReference>
<dbReference type="Proteomes" id="UP000325598">
    <property type="component" value="Unassembled WGS sequence"/>
</dbReference>
<protein>
    <recommendedName>
        <fullName evidence="2">RsiG-like domain-containing protein</fullName>
    </recommendedName>
</protein>
<feature type="region of interest" description="Disordered" evidence="1">
    <location>
        <begin position="1"/>
        <end position="106"/>
    </location>
</feature>
<evidence type="ECO:0000259" key="2">
    <source>
        <dbReference type="Pfam" id="PF22802"/>
    </source>
</evidence>
<dbReference type="AlphaFoldDB" id="A0A5J4LK84"/>
<dbReference type="EMBL" id="BLAG01000030">
    <property type="protein sequence ID" value="GES34503.1"/>
    <property type="molecule type" value="Genomic_DNA"/>
</dbReference>
<dbReference type="OrthoDB" id="5182641at2"/>
<feature type="compositionally biased region" description="Low complexity" evidence="1">
    <location>
        <begin position="64"/>
        <end position="73"/>
    </location>
</feature>
<evidence type="ECO:0000313" key="4">
    <source>
        <dbReference type="Proteomes" id="UP000325598"/>
    </source>
</evidence>
<dbReference type="Pfam" id="PF22802">
    <property type="entry name" value="RsiG"/>
    <property type="match status" value="1"/>
</dbReference>
<dbReference type="RefSeq" id="WP_152105255.1">
    <property type="nucleotide sequence ID" value="NZ_BLAG01000030.1"/>
</dbReference>
<keyword evidence="4" id="KW-1185">Reference proteome</keyword>
<dbReference type="GeneID" id="96752223"/>
<comment type="caution">
    <text evidence="3">The sequence shown here is derived from an EMBL/GenBank/DDBJ whole genome shotgun (WGS) entry which is preliminary data.</text>
</comment>
<dbReference type="InterPro" id="IPR055209">
    <property type="entry name" value="RsiG-like_dom"/>
</dbReference>